<organism evidence="6 7">
    <name type="scientific">Streptomyces boncukensis</name>
    <dbReference type="NCBI Taxonomy" id="2711219"/>
    <lineage>
        <taxon>Bacteria</taxon>
        <taxon>Bacillati</taxon>
        <taxon>Actinomycetota</taxon>
        <taxon>Actinomycetes</taxon>
        <taxon>Kitasatosporales</taxon>
        <taxon>Streptomycetaceae</taxon>
        <taxon>Streptomyces</taxon>
    </lineage>
</organism>
<dbReference type="RefSeq" id="WP_165297827.1">
    <property type="nucleotide sequence ID" value="NZ_JAAKZZ010000047.1"/>
</dbReference>
<accession>A0A6G4WT44</accession>
<keyword evidence="1 4" id="KW-0732">Signal</keyword>
<evidence type="ECO:0000256" key="3">
    <source>
        <dbReference type="SAM" id="MobiDB-lite"/>
    </source>
</evidence>
<sequence>MGRGGSAAALAALLVLGAGAAGCGDDSEDRATEPKPPPATSDESPGDGGDDGSGDGGDGGDAAPQDRARAEKEVRRNWERFFDPKVPNDDKAKYLENGEQLKLLLEAFNEDERGRQVQAEVTKVTFTSDTAADVDYALLLKSATALPNAKGAAVEQGDTWKVSVRTLCALVKMSGTEVPKAPGC</sequence>
<comment type="caution">
    <text evidence="6">The sequence shown here is derived from an EMBL/GenBank/DDBJ whole genome shotgun (WGS) entry which is preliminary data.</text>
</comment>
<dbReference type="PROSITE" id="PS51257">
    <property type="entry name" value="PROKAR_LIPOPROTEIN"/>
    <property type="match status" value="1"/>
</dbReference>
<protein>
    <recommendedName>
        <fullName evidence="5">Low molecular weight antigen MTB12-like C-terminal domain-containing protein</fullName>
    </recommendedName>
</protein>
<gene>
    <name evidence="6" type="ORF">G5C65_07370</name>
</gene>
<reference evidence="6 7" key="1">
    <citation type="submission" date="2020-02" db="EMBL/GenBank/DDBJ databases">
        <title>Whole-genome analyses of novel actinobacteria.</title>
        <authorList>
            <person name="Sahin N."/>
            <person name="Tatar D."/>
        </authorList>
    </citation>
    <scope>NUCLEOTIDE SEQUENCE [LARGE SCALE GENOMIC DNA]</scope>
    <source>
        <strain evidence="6 7">SB3404</strain>
    </source>
</reference>
<feature type="region of interest" description="Disordered" evidence="3">
    <location>
        <begin position="20"/>
        <end position="91"/>
    </location>
</feature>
<keyword evidence="7" id="KW-1185">Reference proteome</keyword>
<feature type="compositionally biased region" description="Basic and acidic residues" evidence="3">
    <location>
        <begin position="64"/>
        <end position="91"/>
    </location>
</feature>
<evidence type="ECO:0000256" key="2">
    <source>
        <dbReference type="ARBA" id="ARBA00093774"/>
    </source>
</evidence>
<evidence type="ECO:0000313" key="6">
    <source>
        <dbReference type="EMBL" id="NGO68173.1"/>
    </source>
</evidence>
<evidence type="ECO:0000256" key="4">
    <source>
        <dbReference type="SAM" id="SignalP"/>
    </source>
</evidence>
<feature type="domain" description="Low molecular weight antigen MTB12-like C-terminal" evidence="5">
    <location>
        <begin position="70"/>
        <end position="175"/>
    </location>
</feature>
<evidence type="ECO:0000256" key="1">
    <source>
        <dbReference type="ARBA" id="ARBA00022729"/>
    </source>
</evidence>
<comment type="similarity">
    <text evidence="2">Belongs to the MTB12 family.</text>
</comment>
<proteinExistence type="inferred from homology"/>
<evidence type="ECO:0000259" key="5">
    <source>
        <dbReference type="Pfam" id="PF26580"/>
    </source>
</evidence>
<evidence type="ECO:0000313" key="7">
    <source>
        <dbReference type="Proteomes" id="UP000477722"/>
    </source>
</evidence>
<dbReference type="Pfam" id="PF26580">
    <property type="entry name" value="Mtb12_C"/>
    <property type="match status" value="1"/>
</dbReference>
<dbReference type="Proteomes" id="UP000477722">
    <property type="component" value="Unassembled WGS sequence"/>
</dbReference>
<feature type="signal peptide" evidence="4">
    <location>
        <begin position="1"/>
        <end position="20"/>
    </location>
</feature>
<dbReference type="AlphaFoldDB" id="A0A6G4WT44"/>
<name>A0A6G4WT44_9ACTN</name>
<dbReference type="EMBL" id="JAAKZZ010000047">
    <property type="protein sequence ID" value="NGO68173.1"/>
    <property type="molecule type" value="Genomic_DNA"/>
</dbReference>
<dbReference type="InterPro" id="IPR058644">
    <property type="entry name" value="Mtb12-like_C"/>
</dbReference>
<feature type="chain" id="PRO_5026085493" description="Low molecular weight antigen MTB12-like C-terminal domain-containing protein" evidence="4">
    <location>
        <begin position="21"/>
        <end position="184"/>
    </location>
</feature>
<feature type="compositionally biased region" description="Acidic residues" evidence="3">
    <location>
        <begin position="44"/>
        <end position="53"/>
    </location>
</feature>